<dbReference type="PANTHER" id="PTHR47129:SF1">
    <property type="entry name" value="NMRA-LIKE DOMAIN-CONTAINING PROTEIN"/>
    <property type="match status" value="1"/>
</dbReference>
<organism evidence="2 3">
    <name type="scientific">Lactiplantibacillus brownii</name>
    <dbReference type="NCBI Taxonomy" id="3069269"/>
    <lineage>
        <taxon>Bacteria</taxon>
        <taxon>Bacillati</taxon>
        <taxon>Bacillota</taxon>
        <taxon>Bacilli</taxon>
        <taxon>Lactobacillales</taxon>
        <taxon>Lactobacillaceae</taxon>
        <taxon>Lactiplantibacillus</taxon>
    </lineage>
</organism>
<dbReference type="InterPro" id="IPR052718">
    <property type="entry name" value="NmrA-type_oxidoreductase"/>
</dbReference>
<dbReference type="SUPFAM" id="SSF51735">
    <property type="entry name" value="NAD(P)-binding Rossmann-fold domains"/>
    <property type="match status" value="1"/>
</dbReference>
<dbReference type="RefSeq" id="WP_308703917.1">
    <property type="nucleotide sequence ID" value="NZ_AP027463.1"/>
</dbReference>
<keyword evidence="3" id="KW-1185">Reference proteome</keyword>
<feature type="domain" description="NAD(P)-binding" evidence="1">
    <location>
        <begin position="8"/>
        <end position="147"/>
    </location>
</feature>
<comment type="caution">
    <text evidence="2">The sequence shown here is derived from an EMBL/GenBank/DDBJ whole genome shotgun (WGS) entry which is preliminary data.</text>
</comment>
<accession>A0ABU1AB67</accession>
<proteinExistence type="predicted"/>
<dbReference type="Gene3D" id="3.90.25.10">
    <property type="entry name" value="UDP-galactose 4-epimerase, domain 1"/>
    <property type="match status" value="1"/>
</dbReference>
<protein>
    <submittedName>
        <fullName evidence="2">SDR family oxidoreductase</fullName>
        <ecNumber evidence="2">1.6.5.2</ecNumber>
    </submittedName>
</protein>
<gene>
    <name evidence="2" type="ORF">RA086_11460</name>
</gene>
<dbReference type="Proteomes" id="UP001227831">
    <property type="component" value="Unassembled WGS sequence"/>
</dbReference>
<dbReference type="PANTHER" id="PTHR47129">
    <property type="entry name" value="QUINONE OXIDOREDUCTASE 2"/>
    <property type="match status" value="1"/>
</dbReference>
<reference evidence="2 3" key="1">
    <citation type="journal article" date="2023" name="Int. J. Syst. Evol. Microbiol.">
        <title>Lactiplantibacillus brownii sp. nov., a novel psychrotolerant species isolated from sauerkraut.</title>
        <authorList>
            <person name="Heng Y.C."/>
            <person name="Silvaraju S."/>
            <person name="Lee J.K.Y."/>
            <person name="Kittelmann S."/>
        </authorList>
    </citation>
    <scope>NUCLEOTIDE SEQUENCE [LARGE SCALE GENOMIC DNA]</scope>
    <source>
        <strain evidence="2 3">WILCCON 0030</strain>
    </source>
</reference>
<dbReference type="EMBL" id="JAVCWF010000001">
    <property type="protein sequence ID" value="MDQ7938226.1"/>
    <property type="molecule type" value="Genomic_DNA"/>
</dbReference>
<dbReference type="GO" id="GO:0003955">
    <property type="term" value="F:NAD(P)H dehydrogenase (quinone) activity"/>
    <property type="evidence" value="ECO:0007669"/>
    <property type="project" value="UniProtKB-EC"/>
</dbReference>
<dbReference type="InterPro" id="IPR016040">
    <property type="entry name" value="NAD(P)-bd_dom"/>
</dbReference>
<dbReference type="Gene3D" id="3.40.50.720">
    <property type="entry name" value="NAD(P)-binding Rossmann-like Domain"/>
    <property type="match status" value="1"/>
</dbReference>
<evidence type="ECO:0000313" key="2">
    <source>
        <dbReference type="EMBL" id="MDQ7938226.1"/>
    </source>
</evidence>
<evidence type="ECO:0000313" key="3">
    <source>
        <dbReference type="Proteomes" id="UP001227831"/>
    </source>
</evidence>
<evidence type="ECO:0000259" key="1">
    <source>
        <dbReference type="Pfam" id="PF13460"/>
    </source>
</evidence>
<name>A0ABU1AB67_9LACO</name>
<sequence length="287" mass="31385">MKYAISAATGHLGQGVIRQLQKLVPDTEIVAIVRNSEKAKQLLPTNIEVRQADYTDQSAMEKALTSIDRLLFISSVPNGDTPRQSQHANVIKAAENAGVQYVAYTSFAKADTATSPLSADHVATEKMIKESGLSYSFLRNAWYLENESAYFKAALAGQNAVYAAGNGKISYALEREYAEAAADVLVTKNPKRVYEFGGQPATYQDLQDALRKATNNSFSFKSVSDDEYYQGLIDAGMDQQFANVLLSMQIMMRENELNVNSNDLPDVLGHPVASLAEAVQEVINGLK</sequence>
<dbReference type="EC" id="1.6.5.2" evidence="2"/>
<dbReference type="InterPro" id="IPR036291">
    <property type="entry name" value="NAD(P)-bd_dom_sf"/>
</dbReference>
<dbReference type="CDD" id="cd05269">
    <property type="entry name" value="TMR_SDR_a"/>
    <property type="match status" value="1"/>
</dbReference>
<keyword evidence="2" id="KW-0560">Oxidoreductase</keyword>
<dbReference type="Pfam" id="PF13460">
    <property type="entry name" value="NAD_binding_10"/>
    <property type="match status" value="1"/>
</dbReference>